<sequence>TQSHLPAALSKATQLDKFNPTKFVDCLFTNLKSGNSAPVKLSSNDFIFSSCNFTSNAEVSLTINGQAKFVIEDCKFEGNGVSSSGSSIQIASDKKVTITSCTFNDNEAKENGGSVYVKNAQNSCLQAVTYGGRVYFIGEKDDFTGCQFIDSESYDTSTGRNKESYGSSLYLAITKGSVIDTRFLFQR</sequence>
<evidence type="ECO:0000256" key="1">
    <source>
        <dbReference type="ARBA" id="ARBA00004196"/>
    </source>
</evidence>
<keyword evidence="7" id="KW-0998">Cell outer membrane</keyword>
<evidence type="ECO:0000256" key="3">
    <source>
        <dbReference type="ARBA" id="ARBA00004613"/>
    </source>
</evidence>
<proteinExistence type="predicted"/>
<keyword evidence="6" id="KW-0472">Membrane</keyword>
<organism evidence="9 10">
    <name type="scientific">Tritrichomonas musculus</name>
    <dbReference type="NCBI Taxonomy" id="1915356"/>
    <lineage>
        <taxon>Eukaryota</taxon>
        <taxon>Metamonada</taxon>
        <taxon>Parabasalia</taxon>
        <taxon>Tritrichomonadida</taxon>
        <taxon>Tritrichomonadidae</taxon>
        <taxon>Tritrichomonas</taxon>
    </lineage>
</organism>
<comment type="subcellular location">
    <subcellularLocation>
        <location evidence="1">Cell envelope</location>
    </subcellularLocation>
    <subcellularLocation>
        <location evidence="2">Cell outer membrane</location>
    </subcellularLocation>
    <subcellularLocation>
        <location evidence="3">Secreted</location>
    </subcellularLocation>
</comment>
<dbReference type="EMBL" id="JAPFFF010000040">
    <property type="protein sequence ID" value="KAK8841935.1"/>
    <property type="molecule type" value="Genomic_DNA"/>
</dbReference>
<evidence type="ECO:0000256" key="2">
    <source>
        <dbReference type="ARBA" id="ARBA00004442"/>
    </source>
</evidence>
<feature type="domain" description="Right handed beta helix" evidence="8">
    <location>
        <begin position="43"/>
        <end position="123"/>
    </location>
</feature>
<protein>
    <recommendedName>
        <fullName evidence="8">Right handed beta helix domain-containing protein</fullName>
    </recommendedName>
</protein>
<dbReference type="Pfam" id="PF13229">
    <property type="entry name" value="Beta_helix"/>
    <property type="match status" value="1"/>
</dbReference>
<dbReference type="InterPro" id="IPR039448">
    <property type="entry name" value="Beta_helix"/>
</dbReference>
<dbReference type="InterPro" id="IPR011050">
    <property type="entry name" value="Pectin_lyase_fold/virulence"/>
</dbReference>
<evidence type="ECO:0000313" key="10">
    <source>
        <dbReference type="Proteomes" id="UP001470230"/>
    </source>
</evidence>
<dbReference type="SUPFAM" id="SSF51126">
    <property type="entry name" value="Pectin lyase-like"/>
    <property type="match status" value="1"/>
</dbReference>
<accession>A0ABR2H6U8</accession>
<keyword evidence="5" id="KW-0732">Signal</keyword>
<dbReference type="NCBIfam" id="TIGR01376">
    <property type="entry name" value="POMP_repeat"/>
    <property type="match status" value="1"/>
</dbReference>
<evidence type="ECO:0000256" key="4">
    <source>
        <dbReference type="ARBA" id="ARBA00022525"/>
    </source>
</evidence>
<evidence type="ECO:0000313" key="9">
    <source>
        <dbReference type="EMBL" id="KAK8841935.1"/>
    </source>
</evidence>
<name>A0ABR2H6U8_9EUKA</name>
<feature type="non-terminal residue" evidence="9">
    <location>
        <position position="1"/>
    </location>
</feature>
<dbReference type="InterPro" id="IPR003368">
    <property type="entry name" value="POMP_repeat"/>
</dbReference>
<dbReference type="InterPro" id="IPR012334">
    <property type="entry name" value="Pectin_lyas_fold"/>
</dbReference>
<keyword evidence="4" id="KW-0964">Secreted</keyword>
<comment type="caution">
    <text evidence="9">The sequence shown here is derived from an EMBL/GenBank/DDBJ whole genome shotgun (WGS) entry which is preliminary data.</text>
</comment>
<evidence type="ECO:0000256" key="6">
    <source>
        <dbReference type="ARBA" id="ARBA00023136"/>
    </source>
</evidence>
<reference evidence="9 10" key="1">
    <citation type="submission" date="2024-04" db="EMBL/GenBank/DDBJ databases">
        <title>Tritrichomonas musculus Genome.</title>
        <authorList>
            <person name="Alves-Ferreira E."/>
            <person name="Grigg M."/>
            <person name="Lorenzi H."/>
            <person name="Galac M."/>
        </authorList>
    </citation>
    <scope>NUCLEOTIDE SEQUENCE [LARGE SCALE GENOMIC DNA]</scope>
    <source>
        <strain evidence="9 10">EAF2021</strain>
    </source>
</reference>
<dbReference type="Gene3D" id="2.160.20.10">
    <property type="entry name" value="Single-stranded right-handed beta-helix, Pectin lyase-like"/>
    <property type="match status" value="1"/>
</dbReference>
<keyword evidence="10" id="KW-1185">Reference proteome</keyword>
<evidence type="ECO:0000256" key="7">
    <source>
        <dbReference type="ARBA" id="ARBA00023237"/>
    </source>
</evidence>
<dbReference type="Proteomes" id="UP001470230">
    <property type="component" value="Unassembled WGS sequence"/>
</dbReference>
<gene>
    <name evidence="9" type="ORF">M9Y10_026889</name>
</gene>
<evidence type="ECO:0000256" key="5">
    <source>
        <dbReference type="ARBA" id="ARBA00022729"/>
    </source>
</evidence>
<evidence type="ECO:0000259" key="8">
    <source>
        <dbReference type="Pfam" id="PF13229"/>
    </source>
</evidence>